<dbReference type="GO" id="GO:0016747">
    <property type="term" value="F:acyltransferase activity, transferring groups other than amino-acyl groups"/>
    <property type="evidence" value="ECO:0007669"/>
    <property type="project" value="InterPro"/>
</dbReference>
<keyword evidence="4" id="KW-1185">Reference proteome</keyword>
<evidence type="ECO:0000256" key="1">
    <source>
        <dbReference type="SAM" id="Phobius"/>
    </source>
</evidence>
<dbReference type="AlphaFoldDB" id="A0A918L7S5"/>
<feature type="transmembrane region" description="Helical" evidence="1">
    <location>
        <begin position="328"/>
        <end position="348"/>
    </location>
</feature>
<reference evidence="3" key="1">
    <citation type="journal article" date="2014" name="Int. J. Syst. Evol. Microbiol.">
        <title>Complete genome sequence of Corynebacterium casei LMG S-19264T (=DSM 44701T), isolated from a smear-ripened cheese.</title>
        <authorList>
            <consortium name="US DOE Joint Genome Institute (JGI-PGF)"/>
            <person name="Walter F."/>
            <person name="Albersmeier A."/>
            <person name="Kalinowski J."/>
            <person name="Ruckert C."/>
        </authorList>
    </citation>
    <scope>NUCLEOTIDE SEQUENCE</scope>
    <source>
        <strain evidence="3">JCM 3276</strain>
    </source>
</reference>
<dbReference type="Proteomes" id="UP000660680">
    <property type="component" value="Unassembled WGS sequence"/>
</dbReference>
<dbReference type="InterPro" id="IPR050879">
    <property type="entry name" value="Acyltransferase_3"/>
</dbReference>
<feature type="transmembrane region" description="Helical" evidence="1">
    <location>
        <begin position="177"/>
        <end position="196"/>
    </location>
</feature>
<dbReference type="PANTHER" id="PTHR23028">
    <property type="entry name" value="ACETYLTRANSFERASE"/>
    <property type="match status" value="1"/>
</dbReference>
<feature type="domain" description="Acyltransferase 3" evidence="2">
    <location>
        <begin position="12"/>
        <end position="337"/>
    </location>
</feature>
<protein>
    <submittedName>
        <fullName evidence="3">Acyltransferase</fullName>
    </submittedName>
</protein>
<sequence>MRAPAGSLGRLDGLDLLRGVACVAVVFGHLMAWFAIERQDWWLSQAADTALGRPLHLNPQLAFIGVGSFFLITGVVITASAFREKPGQFLFRRVSRLVPLLWAVTVLAWIMINLGQRITPRLDQRLDVVDLLIGMVLGNFFQVPQVAFVGVTWTLVIQIVFYVWVTVTIPVLRRRPWIAPALAAAVCFVGILGSVAARGNPSVDVRVWAHHAGIWAAYIPLLVIGQIVALAYLGRIHRYTAVALGAVHFLLWVWVDRISGFTFQGDALPRTVMIMLLVLLVLMRVRGPVSSSRFVRAFAARTYAIYLVHVGCLYPVMDALVPRIGVELAVLTGLITVGVVAEILHRFVEMPADRWLRARRRKRPAEPAAAERAKEPTPA</sequence>
<accession>A0A918L7S5</accession>
<feature type="transmembrane region" description="Helical" evidence="1">
    <location>
        <begin position="239"/>
        <end position="255"/>
    </location>
</feature>
<proteinExistence type="predicted"/>
<feature type="transmembrane region" description="Helical" evidence="1">
    <location>
        <begin position="16"/>
        <end position="36"/>
    </location>
</feature>
<organism evidence="3 4">
    <name type="scientific">Actinokineospora fastidiosa</name>
    <dbReference type="NCBI Taxonomy" id="1816"/>
    <lineage>
        <taxon>Bacteria</taxon>
        <taxon>Bacillati</taxon>
        <taxon>Actinomycetota</taxon>
        <taxon>Actinomycetes</taxon>
        <taxon>Pseudonocardiales</taxon>
        <taxon>Pseudonocardiaceae</taxon>
        <taxon>Actinokineospora</taxon>
    </lineage>
</organism>
<dbReference type="Pfam" id="PF01757">
    <property type="entry name" value="Acyl_transf_3"/>
    <property type="match status" value="1"/>
</dbReference>
<keyword evidence="1" id="KW-0812">Transmembrane</keyword>
<keyword evidence="3" id="KW-0808">Transferase</keyword>
<evidence type="ECO:0000259" key="2">
    <source>
        <dbReference type="Pfam" id="PF01757"/>
    </source>
</evidence>
<feature type="transmembrane region" description="Helical" evidence="1">
    <location>
        <begin position="297"/>
        <end position="316"/>
    </location>
</feature>
<dbReference type="PANTHER" id="PTHR23028:SF53">
    <property type="entry name" value="ACYL_TRANSF_3 DOMAIN-CONTAINING PROTEIN"/>
    <property type="match status" value="1"/>
</dbReference>
<feature type="transmembrane region" description="Helical" evidence="1">
    <location>
        <begin position="208"/>
        <end position="232"/>
    </location>
</feature>
<feature type="transmembrane region" description="Helical" evidence="1">
    <location>
        <begin position="61"/>
        <end position="82"/>
    </location>
</feature>
<dbReference type="GO" id="GO:0016020">
    <property type="term" value="C:membrane"/>
    <property type="evidence" value="ECO:0007669"/>
    <property type="project" value="TreeGrafter"/>
</dbReference>
<dbReference type="RefSeq" id="WP_189208961.1">
    <property type="nucleotide sequence ID" value="NZ_BMRB01000001.1"/>
</dbReference>
<feature type="transmembrane region" description="Helical" evidence="1">
    <location>
        <begin position="94"/>
        <end position="112"/>
    </location>
</feature>
<feature type="transmembrane region" description="Helical" evidence="1">
    <location>
        <begin position="145"/>
        <end position="165"/>
    </location>
</feature>
<feature type="transmembrane region" description="Helical" evidence="1">
    <location>
        <begin position="267"/>
        <end position="285"/>
    </location>
</feature>
<keyword evidence="1" id="KW-1133">Transmembrane helix</keyword>
<gene>
    <name evidence="3" type="ORF">GCM10010171_08900</name>
</gene>
<keyword evidence="1" id="KW-0472">Membrane</keyword>
<reference evidence="3" key="2">
    <citation type="submission" date="2020-09" db="EMBL/GenBank/DDBJ databases">
        <authorList>
            <person name="Sun Q."/>
            <person name="Ohkuma M."/>
        </authorList>
    </citation>
    <scope>NUCLEOTIDE SEQUENCE</scope>
    <source>
        <strain evidence="3">JCM 3276</strain>
    </source>
</reference>
<evidence type="ECO:0000313" key="4">
    <source>
        <dbReference type="Proteomes" id="UP000660680"/>
    </source>
</evidence>
<dbReference type="GO" id="GO:0000271">
    <property type="term" value="P:polysaccharide biosynthetic process"/>
    <property type="evidence" value="ECO:0007669"/>
    <property type="project" value="TreeGrafter"/>
</dbReference>
<comment type="caution">
    <text evidence="3">The sequence shown here is derived from an EMBL/GenBank/DDBJ whole genome shotgun (WGS) entry which is preliminary data.</text>
</comment>
<dbReference type="EMBL" id="BMRB01000001">
    <property type="protein sequence ID" value="GGS18586.1"/>
    <property type="molecule type" value="Genomic_DNA"/>
</dbReference>
<dbReference type="InterPro" id="IPR002656">
    <property type="entry name" value="Acyl_transf_3_dom"/>
</dbReference>
<name>A0A918L7S5_9PSEU</name>
<evidence type="ECO:0000313" key="3">
    <source>
        <dbReference type="EMBL" id="GGS18586.1"/>
    </source>
</evidence>
<keyword evidence="3" id="KW-0012">Acyltransferase</keyword>